<evidence type="ECO:0000256" key="11">
    <source>
        <dbReference type="ARBA" id="ARBA00023306"/>
    </source>
</evidence>
<dbReference type="HAMAP" id="MF_00046">
    <property type="entry name" value="MurC"/>
    <property type="match status" value="1"/>
</dbReference>
<keyword evidence="7 14" id="KW-0547">Nucleotide-binding</keyword>
<keyword evidence="5 14" id="KW-0436">Ligase</keyword>
<evidence type="ECO:0000256" key="8">
    <source>
        <dbReference type="ARBA" id="ARBA00022840"/>
    </source>
</evidence>
<keyword evidence="11 14" id="KW-0131">Cell cycle</keyword>
<dbReference type="Pfam" id="PF02875">
    <property type="entry name" value="Mur_ligase_C"/>
    <property type="match status" value="1"/>
</dbReference>
<feature type="domain" description="Mur ligase C-terminal" evidence="16">
    <location>
        <begin position="331"/>
        <end position="460"/>
    </location>
</feature>
<keyword evidence="4 14" id="KW-0963">Cytoplasm</keyword>
<evidence type="ECO:0000256" key="14">
    <source>
        <dbReference type="HAMAP-Rule" id="MF_00046"/>
    </source>
</evidence>
<dbReference type="InterPro" id="IPR050061">
    <property type="entry name" value="MurCDEF_pg_biosynth"/>
</dbReference>
<evidence type="ECO:0000256" key="12">
    <source>
        <dbReference type="ARBA" id="ARBA00023316"/>
    </source>
</evidence>
<comment type="similarity">
    <text evidence="14">Belongs to the MurCDEF family.</text>
</comment>
<evidence type="ECO:0000256" key="3">
    <source>
        <dbReference type="ARBA" id="ARBA00012211"/>
    </source>
</evidence>
<dbReference type="InterPro" id="IPR004101">
    <property type="entry name" value="Mur_ligase_C"/>
</dbReference>
<evidence type="ECO:0000256" key="7">
    <source>
        <dbReference type="ARBA" id="ARBA00022741"/>
    </source>
</evidence>
<dbReference type="GO" id="GO:0009252">
    <property type="term" value="P:peptidoglycan biosynthetic process"/>
    <property type="evidence" value="ECO:0007669"/>
    <property type="project" value="UniProtKB-UniRule"/>
</dbReference>
<dbReference type="SUPFAM" id="SSF51984">
    <property type="entry name" value="MurCD N-terminal domain"/>
    <property type="match status" value="1"/>
</dbReference>
<keyword evidence="12 14" id="KW-0961">Cell wall biogenesis/degradation</keyword>
<dbReference type="UniPathway" id="UPA00219"/>
<dbReference type="Gene3D" id="3.40.50.720">
    <property type="entry name" value="NAD(P)-binding Rossmann-like Domain"/>
    <property type="match status" value="1"/>
</dbReference>
<keyword evidence="6 14" id="KW-0132">Cell division</keyword>
<dbReference type="InterPro" id="IPR036565">
    <property type="entry name" value="Mur-like_cat_sf"/>
</dbReference>
<dbReference type="SUPFAM" id="SSF53623">
    <property type="entry name" value="MurD-like peptide ligases, catalytic domain"/>
    <property type="match status" value="1"/>
</dbReference>
<evidence type="ECO:0000313" key="19">
    <source>
        <dbReference type="Proteomes" id="UP000316196"/>
    </source>
</evidence>
<comment type="subcellular location">
    <subcellularLocation>
        <location evidence="1 14">Cytoplasm</location>
    </subcellularLocation>
</comment>
<keyword evidence="10 14" id="KW-0573">Peptidoglycan synthesis</keyword>
<dbReference type="EMBL" id="VFOR01000002">
    <property type="protein sequence ID" value="TQL57700.1"/>
    <property type="molecule type" value="Genomic_DNA"/>
</dbReference>
<dbReference type="EC" id="6.3.2.8" evidence="3 14"/>
<dbReference type="GO" id="GO:0008360">
    <property type="term" value="P:regulation of cell shape"/>
    <property type="evidence" value="ECO:0007669"/>
    <property type="project" value="UniProtKB-KW"/>
</dbReference>
<accession>A0A542ZBR9</accession>
<dbReference type="SUPFAM" id="SSF53244">
    <property type="entry name" value="MurD-like peptide ligases, peptide-binding domain"/>
    <property type="match status" value="1"/>
</dbReference>
<dbReference type="PANTHER" id="PTHR43445:SF3">
    <property type="entry name" value="UDP-N-ACETYLMURAMATE--L-ALANINE LIGASE"/>
    <property type="match status" value="1"/>
</dbReference>
<evidence type="ECO:0000259" key="16">
    <source>
        <dbReference type="Pfam" id="PF02875"/>
    </source>
</evidence>
<comment type="pathway">
    <text evidence="2 14">Cell wall biogenesis; peptidoglycan biosynthesis.</text>
</comment>
<evidence type="ECO:0000259" key="15">
    <source>
        <dbReference type="Pfam" id="PF01225"/>
    </source>
</evidence>
<evidence type="ECO:0000256" key="2">
    <source>
        <dbReference type="ARBA" id="ARBA00004752"/>
    </source>
</evidence>
<feature type="binding site" evidence="14">
    <location>
        <begin position="133"/>
        <end position="139"/>
    </location>
    <ligand>
        <name>ATP</name>
        <dbReference type="ChEBI" id="CHEBI:30616"/>
    </ligand>
</feature>
<dbReference type="InterPro" id="IPR013221">
    <property type="entry name" value="Mur_ligase_cen"/>
</dbReference>
<comment type="catalytic activity">
    <reaction evidence="13 14">
        <text>UDP-N-acetyl-alpha-D-muramate + L-alanine + ATP = UDP-N-acetyl-alpha-D-muramoyl-L-alanine + ADP + phosphate + H(+)</text>
        <dbReference type="Rhea" id="RHEA:23372"/>
        <dbReference type="ChEBI" id="CHEBI:15378"/>
        <dbReference type="ChEBI" id="CHEBI:30616"/>
        <dbReference type="ChEBI" id="CHEBI:43474"/>
        <dbReference type="ChEBI" id="CHEBI:57972"/>
        <dbReference type="ChEBI" id="CHEBI:70757"/>
        <dbReference type="ChEBI" id="CHEBI:83898"/>
        <dbReference type="ChEBI" id="CHEBI:456216"/>
        <dbReference type="EC" id="6.3.2.8"/>
    </reaction>
</comment>
<keyword evidence="8 14" id="KW-0067">ATP-binding</keyword>
<dbReference type="PANTHER" id="PTHR43445">
    <property type="entry name" value="UDP-N-ACETYLMURAMATE--L-ALANINE LIGASE-RELATED"/>
    <property type="match status" value="1"/>
</dbReference>
<sequence>MSSIFGALVPPVPLVPVSDLGPVHFIAAGGAGMAPLAELYAGRGVRVSGSDRSDSANLARLRDRGVTTFVGHAAEQVGDAETVVVSSAIAADNPEVVAARERGLRIWHRSAALGALMEPAAGAERRVGIAVGGTHGKTTTSGMLAHIFWSLGMDPGFVVGAPLATTGEAAADGTGPFVVEADESDGSFLQYPAELRVITNVEADHLDNWKTPEAYAEGFVEFAEKASCVVINIADAGAARIAATVVEQKESSTRIVTVGPGGDWWLEDECLEGFGSRATLHGPAGPIRLALQVPGLHNLHNAAVALVTAVTHGADATRVAEALGGFRGTARRFTPHGEIGGVRVFDDYAHHPTELDVTLHAARVGVGDGRVVACFQPHLYSRTRDFAEEFGEALALADECLVTDVFAAREEPIPEVDASLLVDSCRRAGGVARWVPYDEIVASVTEMVGPGDVVLTLGAGDITQMAPRIVEGLRRTRESHGRA</sequence>
<dbReference type="GO" id="GO:0008763">
    <property type="term" value="F:UDP-N-acetylmuramate-L-alanine ligase activity"/>
    <property type="evidence" value="ECO:0007669"/>
    <property type="project" value="UniProtKB-UniRule"/>
</dbReference>
<proteinExistence type="inferred from homology"/>
<dbReference type="NCBIfam" id="TIGR01082">
    <property type="entry name" value="murC"/>
    <property type="match status" value="1"/>
</dbReference>
<evidence type="ECO:0000259" key="17">
    <source>
        <dbReference type="Pfam" id="PF08245"/>
    </source>
</evidence>
<dbReference type="RefSeq" id="WP_425466979.1">
    <property type="nucleotide sequence ID" value="NZ_BAAAMD010000003.1"/>
</dbReference>
<evidence type="ECO:0000256" key="5">
    <source>
        <dbReference type="ARBA" id="ARBA00022598"/>
    </source>
</evidence>
<evidence type="ECO:0000256" key="10">
    <source>
        <dbReference type="ARBA" id="ARBA00022984"/>
    </source>
</evidence>
<dbReference type="InterPro" id="IPR036615">
    <property type="entry name" value="Mur_ligase_C_dom_sf"/>
</dbReference>
<comment type="function">
    <text evidence="14">Cell wall formation.</text>
</comment>
<dbReference type="GO" id="GO:0051301">
    <property type="term" value="P:cell division"/>
    <property type="evidence" value="ECO:0007669"/>
    <property type="project" value="UniProtKB-KW"/>
</dbReference>
<evidence type="ECO:0000256" key="6">
    <source>
        <dbReference type="ARBA" id="ARBA00022618"/>
    </source>
</evidence>
<feature type="domain" description="Mur ligase central" evidence="17">
    <location>
        <begin position="131"/>
        <end position="308"/>
    </location>
</feature>
<evidence type="ECO:0000256" key="13">
    <source>
        <dbReference type="ARBA" id="ARBA00047833"/>
    </source>
</evidence>
<dbReference type="Pfam" id="PF08245">
    <property type="entry name" value="Mur_ligase_M"/>
    <property type="match status" value="1"/>
</dbReference>
<keyword evidence="19" id="KW-1185">Reference proteome</keyword>
<name>A0A542ZBR9_9ACTN</name>
<organism evidence="18 19">
    <name type="scientific">Propioniferax innocua</name>
    <dbReference type="NCBI Taxonomy" id="1753"/>
    <lineage>
        <taxon>Bacteria</taxon>
        <taxon>Bacillati</taxon>
        <taxon>Actinomycetota</taxon>
        <taxon>Actinomycetes</taxon>
        <taxon>Propionibacteriales</taxon>
        <taxon>Propionibacteriaceae</taxon>
        <taxon>Propioniferax</taxon>
    </lineage>
</organism>
<dbReference type="Gene3D" id="3.40.1190.10">
    <property type="entry name" value="Mur-like, catalytic domain"/>
    <property type="match status" value="1"/>
</dbReference>
<dbReference type="Proteomes" id="UP000316196">
    <property type="component" value="Unassembled WGS sequence"/>
</dbReference>
<protein>
    <recommendedName>
        <fullName evidence="3 14">UDP-N-acetylmuramate--L-alanine ligase</fullName>
        <ecNumber evidence="3 14">6.3.2.8</ecNumber>
    </recommendedName>
    <alternativeName>
        <fullName evidence="14">UDP-N-acetylmuramoyl-L-alanine synthetase</fullName>
    </alternativeName>
</protein>
<dbReference type="InterPro" id="IPR005758">
    <property type="entry name" value="UDP-N-AcMur_Ala_ligase_MurC"/>
</dbReference>
<dbReference type="InterPro" id="IPR000713">
    <property type="entry name" value="Mur_ligase_N"/>
</dbReference>
<dbReference type="Pfam" id="PF01225">
    <property type="entry name" value="Mur_ligase"/>
    <property type="match status" value="1"/>
</dbReference>
<reference evidence="18 19" key="1">
    <citation type="submission" date="2019-06" db="EMBL/GenBank/DDBJ databases">
        <title>Sequencing the genomes of 1000 actinobacteria strains.</title>
        <authorList>
            <person name="Klenk H.-P."/>
        </authorList>
    </citation>
    <scope>NUCLEOTIDE SEQUENCE [LARGE SCALE GENOMIC DNA]</scope>
    <source>
        <strain evidence="18 19">DSM 8251</strain>
    </source>
</reference>
<dbReference type="Gene3D" id="3.90.190.20">
    <property type="entry name" value="Mur ligase, C-terminal domain"/>
    <property type="match status" value="1"/>
</dbReference>
<dbReference type="GO" id="GO:0071555">
    <property type="term" value="P:cell wall organization"/>
    <property type="evidence" value="ECO:0007669"/>
    <property type="project" value="UniProtKB-KW"/>
</dbReference>
<dbReference type="GO" id="GO:0005737">
    <property type="term" value="C:cytoplasm"/>
    <property type="evidence" value="ECO:0007669"/>
    <property type="project" value="UniProtKB-SubCell"/>
</dbReference>
<keyword evidence="9 14" id="KW-0133">Cell shape</keyword>
<evidence type="ECO:0000313" key="18">
    <source>
        <dbReference type="EMBL" id="TQL57700.1"/>
    </source>
</evidence>
<dbReference type="GO" id="GO:0005524">
    <property type="term" value="F:ATP binding"/>
    <property type="evidence" value="ECO:0007669"/>
    <property type="project" value="UniProtKB-UniRule"/>
</dbReference>
<dbReference type="AlphaFoldDB" id="A0A542ZBR9"/>
<gene>
    <name evidence="14" type="primary">murC</name>
    <name evidence="18" type="ORF">FB460_1540</name>
</gene>
<evidence type="ECO:0000256" key="9">
    <source>
        <dbReference type="ARBA" id="ARBA00022960"/>
    </source>
</evidence>
<feature type="domain" description="Mur ligase N-terminal catalytic" evidence="15">
    <location>
        <begin position="23"/>
        <end position="118"/>
    </location>
</feature>
<evidence type="ECO:0000256" key="1">
    <source>
        <dbReference type="ARBA" id="ARBA00004496"/>
    </source>
</evidence>
<evidence type="ECO:0000256" key="4">
    <source>
        <dbReference type="ARBA" id="ARBA00022490"/>
    </source>
</evidence>
<comment type="caution">
    <text evidence="18">The sequence shown here is derived from an EMBL/GenBank/DDBJ whole genome shotgun (WGS) entry which is preliminary data.</text>
</comment>